<gene>
    <name evidence="1" type="ORF">VNO77_02524</name>
</gene>
<dbReference type="Proteomes" id="UP001367508">
    <property type="component" value="Unassembled WGS sequence"/>
</dbReference>
<name>A0AAN9MTT9_CANGL</name>
<protein>
    <submittedName>
        <fullName evidence="1">Uncharacterized protein</fullName>
    </submittedName>
</protein>
<evidence type="ECO:0000313" key="1">
    <source>
        <dbReference type="EMBL" id="KAK7360522.1"/>
    </source>
</evidence>
<reference evidence="1 2" key="1">
    <citation type="submission" date="2024-01" db="EMBL/GenBank/DDBJ databases">
        <title>The genomes of 5 underutilized Papilionoideae crops provide insights into root nodulation and disease resistanc.</title>
        <authorList>
            <person name="Jiang F."/>
        </authorList>
    </citation>
    <scope>NUCLEOTIDE SEQUENCE [LARGE SCALE GENOMIC DNA]</scope>
    <source>
        <strain evidence="1">LVBAO_FW01</strain>
        <tissue evidence="1">Leaves</tissue>
    </source>
</reference>
<accession>A0AAN9MTT9</accession>
<dbReference type="AlphaFoldDB" id="A0AAN9MTT9"/>
<comment type="caution">
    <text evidence="1">The sequence shown here is derived from an EMBL/GenBank/DDBJ whole genome shotgun (WGS) entry which is preliminary data.</text>
</comment>
<proteinExistence type="predicted"/>
<sequence>MPKSIHSALPSPAEQGLDRLPRVRISYMQGRSLSAIRGGQGQCDATPLNCRGIPRYFIVLGLLQCYSAIGSKFRPLASPRPPSLRLFSQMSHTTALDRGYFRS</sequence>
<organism evidence="1 2">
    <name type="scientific">Canavalia gladiata</name>
    <name type="common">Sword bean</name>
    <name type="synonym">Dolichos gladiatus</name>
    <dbReference type="NCBI Taxonomy" id="3824"/>
    <lineage>
        <taxon>Eukaryota</taxon>
        <taxon>Viridiplantae</taxon>
        <taxon>Streptophyta</taxon>
        <taxon>Embryophyta</taxon>
        <taxon>Tracheophyta</taxon>
        <taxon>Spermatophyta</taxon>
        <taxon>Magnoliopsida</taxon>
        <taxon>eudicotyledons</taxon>
        <taxon>Gunneridae</taxon>
        <taxon>Pentapetalae</taxon>
        <taxon>rosids</taxon>
        <taxon>fabids</taxon>
        <taxon>Fabales</taxon>
        <taxon>Fabaceae</taxon>
        <taxon>Papilionoideae</taxon>
        <taxon>50 kb inversion clade</taxon>
        <taxon>NPAAA clade</taxon>
        <taxon>indigoferoid/millettioid clade</taxon>
        <taxon>Phaseoleae</taxon>
        <taxon>Canavalia</taxon>
    </lineage>
</organism>
<keyword evidence="2" id="KW-1185">Reference proteome</keyword>
<dbReference type="EMBL" id="JAYMYQ010000001">
    <property type="protein sequence ID" value="KAK7360522.1"/>
    <property type="molecule type" value="Genomic_DNA"/>
</dbReference>
<evidence type="ECO:0000313" key="2">
    <source>
        <dbReference type="Proteomes" id="UP001367508"/>
    </source>
</evidence>